<dbReference type="STRING" id="71717.A0A4Y7TJB9"/>
<feature type="compositionally biased region" description="Basic and acidic residues" evidence="1">
    <location>
        <begin position="166"/>
        <end position="175"/>
    </location>
</feature>
<feature type="region of interest" description="Disordered" evidence="1">
    <location>
        <begin position="1"/>
        <end position="175"/>
    </location>
</feature>
<accession>A0A4Y7TJB9</accession>
<name>A0A4Y7TJB9_COPMI</name>
<proteinExistence type="predicted"/>
<feature type="compositionally biased region" description="Pro residues" evidence="1">
    <location>
        <begin position="68"/>
        <end position="77"/>
    </location>
</feature>
<feature type="region of interest" description="Disordered" evidence="1">
    <location>
        <begin position="843"/>
        <end position="989"/>
    </location>
</feature>
<dbReference type="Gene3D" id="1.25.40.10">
    <property type="entry name" value="Tetratricopeptide repeat domain"/>
    <property type="match status" value="1"/>
</dbReference>
<feature type="compositionally biased region" description="Low complexity" evidence="1">
    <location>
        <begin position="52"/>
        <end position="67"/>
    </location>
</feature>
<feature type="compositionally biased region" description="Polar residues" evidence="1">
    <location>
        <begin position="862"/>
        <end position="885"/>
    </location>
</feature>
<feature type="compositionally biased region" description="Pro residues" evidence="1">
    <location>
        <begin position="42"/>
        <end position="51"/>
    </location>
</feature>
<dbReference type="OrthoDB" id="3030604at2759"/>
<gene>
    <name evidence="2" type="ORF">FA13DRAFT_63362</name>
</gene>
<protein>
    <recommendedName>
        <fullName evidence="4">TPR-like protein</fullName>
    </recommendedName>
</protein>
<dbReference type="Proteomes" id="UP000298030">
    <property type="component" value="Unassembled WGS sequence"/>
</dbReference>
<evidence type="ECO:0000313" key="3">
    <source>
        <dbReference type="Proteomes" id="UP000298030"/>
    </source>
</evidence>
<evidence type="ECO:0000256" key="1">
    <source>
        <dbReference type="SAM" id="MobiDB-lite"/>
    </source>
</evidence>
<comment type="caution">
    <text evidence="2">The sequence shown here is derived from an EMBL/GenBank/DDBJ whole genome shotgun (WGS) entry which is preliminary data.</text>
</comment>
<dbReference type="EMBL" id="QPFP01000010">
    <property type="protein sequence ID" value="TEB34071.1"/>
    <property type="molecule type" value="Genomic_DNA"/>
</dbReference>
<dbReference type="SUPFAM" id="SSF48452">
    <property type="entry name" value="TPR-like"/>
    <property type="match status" value="1"/>
</dbReference>
<evidence type="ECO:0008006" key="4">
    <source>
        <dbReference type="Google" id="ProtNLM"/>
    </source>
</evidence>
<sequence>MATATQGDFEQRRPLSPQTPTKAVSEGSRPPVLMHEPLRGTIPPPPPPPLPVTTTYRYPPQDTTTTPQPRPTPPALPPLMNGKSSAQGPAYASAAPPNKPSGACTHSPSDSSMRLEPIGNGVTSSSSCQSHGSALDNNNPPQPWKRPLSSTPLESGLRGAYDNDDTSSRHHEDVYDGEMKLKTMAYPLTTPSTVRIGDVGVVQPGGSFHKYFNICEPSELPPYFQPLNCPIRPDDVCTYLAFEPHTFITSQSIGRCEEQIAGIVGSRFRTAASQGAILALPAGGLRTELREIVKFRDFISNNIDNWARFLRDVNRTGELRLVTGHLCAPYWGIATFKGNKDPNLNLLFTQSTEKDKRYVWQGPPTVKTTLSGKLRFSRPSDTLAVTGFTISPRASIREDDRMAVDGPPVSRHPCDFINERLLALTKVKAAVSHERDWCAVLEQSETAFPEEGKLIQRVFASNEVLNNEGIAYLQWKPKRVETATAADLLKDIDTLRDKLDEIGDTDLVKRAETLHSITTNILTYLKVCKNKDPRDFNFLLSIAASNVVEEVKIMTNLKKDRAPSLHLYASTMWARYQVSGEHKYLESSIQYWHKALEVDPRHADAMADLASALWMRYARFQQVQDLNEVIILYRALLFSQLSNNPGYSNWLNAIGLALWDRYKRTKQMNDMDHAISYFRQASLSYPYPCDAGTLSNLGNILMAKARAFKDTSESDEAISCYRRALESVSALYEHRSALLCNLGDALSYRYDRRCLIADLNEAIRSYERALDLPSPHHRDRVTQLLVFSQRLQARYNSTADSEDLENAIKRLSEAKRLASPSHPKYAAVVETLVLAQRDYDTLRRSRPDYASPPPSTAASPTLDNSHIPTLRPTSWDTPGPSTTSAHIPGVTSVAPSGPPPSYRSSPKTFRIVGRSHTMKPYNRPTSNARGDSSASDDSESSSSRAGPRFLPHPVHASVARAKSPQYHRVGGPPPRRATMPVNGHGHALP</sequence>
<evidence type="ECO:0000313" key="2">
    <source>
        <dbReference type="EMBL" id="TEB34071.1"/>
    </source>
</evidence>
<keyword evidence="3" id="KW-1185">Reference proteome</keyword>
<dbReference type="InterPro" id="IPR011990">
    <property type="entry name" value="TPR-like_helical_dom_sf"/>
</dbReference>
<dbReference type="AlphaFoldDB" id="A0A4Y7TJB9"/>
<organism evidence="2 3">
    <name type="scientific">Coprinellus micaceus</name>
    <name type="common">Glistening ink-cap mushroom</name>
    <name type="synonym">Coprinus micaceus</name>
    <dbReference type="NCBI Taxonomy" id="71717"/>
    <lineage>
        <taxon>Eukaryota</taxon>
        <taxon>Fungi</taxon>
        <taxon>Dikarya</taxon>
        <taxon>Basidiomycota</taxon>
        <taxon>Agaricomycotina</taxon>
        <taxon>Agaricomycetes</taxon>
        <taxon>Agaricomycetidae</taxon>
        <taxon>Agaricales</taxon>
        <taxon>Agaricineae</taxon>
        <taxon>Psathyrellaceae</taxon>
        <taxon>Coprinellus</taxon>
    </lineage>
</organism>
<reference evidence="2 3" key="1">
    <citation type="journal article" date="2019" name="Nat. Ecol. Evol.">
        <title>Megaphylogeny resolves global patterns of mushroom evolution.</title>
        <authorList>
            <person name="Varga T."/>
            <person name="Krizsan K."/>
            <person name="Foldi C."/>
            <person name="Dima B."/>
            <person name="Sanchez-Garcia M."/>
            <person name="Sanchez-Ramirez S."/>
            <person name="Szollosi G.J."/>
            <person name="Szarkandi J.G."/>
            <person name="Papp V."/>
            <person name="Albert L."/>
            <person name="Andreopoulos W."/>
            <person name="Angelini C."/>
            <person name="Antonin V."/>
            <person name="Barry K.W."/>
            <person name="Bougher N.L."/>
            <person name="Buchanan P."/>
            <person name="Buyck B."/>
            <person name="Bense V."/>
            <person name="Catcheside P."/>
            <person name="Chovatia M."/>
            <person name="Cooper J."/>
            <person name="Damon W."/>
            <person name="Desjardin D."/>
            <person name="Finy P."/>
            <person name="Geml J."/>
            <person name="Haridas S."/>
            <person name="Hughes K."/>
            <person name="Justo A."/>
            <person name="Karasinski D."/>
            <person name="Kautmanova I."/>
            <person name="Kiss B."/>
            <person name="Kocsube S."/>
            <person name="Kotiranta H."/>
            <person name="LaButti K.M."/>
            <person name="Lechner B.E."/>
            <person name="Liimatainen K."/>
            <person name="Lipzen A."/>
            <person name="Lukacs Z."/>
            <person name="Mihaltcheva S."/>
            <person name="Morgado L.N."/>
            <person name="Niskanen T."/>
            <person name="Noordeloos M.E."/>
            <person name="Ohm R.A."/>
            <person name="Ortiz-Santana B."/>
            <person name="Ovrebo C."/>
            <person name="Racz N."/>
            <person name="Riley R."/>
            <person name="Savchenko A."/>
            <person name="Shiryaev A."/>
            <person name="Soop K."/>
            <person name="Spirin V."/>
            <person name="Szebenyi C."/>
            <person name="Tomsovsky M."/>
            <person name="Tulloss R.E."/>
            <person name="Uehling J."/>
            <person name="Grigoriev I.V."/>
            <person name="Vagvolgyi C."/>
            <person name="Papp T."/>
            <person name="Martin F.M."/>
            <person name="Miettinen O."/>
            <person name="Hibbett D.S."/>
            <person name="Nagy L.G."/>
        </authorList>
    </citation>
    <scope>NUCLEOTIDE SEQUENCE [LARGE SCALE GENOMIC DNA]</scope>
    <source>
        <strain evidence="2 3">FP101781</strain>
    </source>
</reference>
<feature type="compositionally biased region" description="Polar residues" evidence="1">
    <location>
        <begin position="121"/>
        <end position="139"/>
    </location>
</feature>